<reference evidence="1 2" key="1">
    <citation type="journal article" date="2006" name="PLoS Genet.">
        <title>Secrets of soil survival revealed by the genome sequence of Arthrobacter aurescens TC1.</title>
        <authorList>
            <person name="Mongodin E.F."/>
            <person name="Shapir N."/>
            <person name="Daugherty S.C."/>
            <person name="DeBoy R.T."/>
            <person name="Emerson J.B."/>
            <person name="Shvartzbeyn A."/>
            <person name="Radune D."/>
            <person name="Vamathevan J."/>
            <person name="Riggs F."/>
            <person name="Grinberg V."/>
            <person name="Khouri H."/>
            <person name="Wackett L.P."/>
            <person name="Nelson K.E."/>
            <person name="Sadowsky M.J."/>
        </authorList>
    </citation>
    <scope>NUCLEOTIDE SEQUENCE [LARGE SCALE GENOMIC DNA]</scope>
    <source>
        <strain evidence="1 2">TC1</strain>
    </source>
</reference>
<dbReference type="AlphaFoldDB" id="A1R9M4"/>
<accession>A1R9M4</accession>
<dbReference type="Proteomes" id="UP000000637">
    <property type="component" value="Chromosome"/>
</dbReference>
<dbReference type="HOGENOM" id="CLU_2986512_0_0_11"/>
<protein>
    <submittedName>
        <fullName evidence="1">Uncharacterized protein</fullName>
    </submittedName>
</protein>
<evidence type="ECO:0000313" key="2">
    <source>
        <dbReference type="Proteomes" id="UP000000637"/>
    </source>
</evidence>
<dbReference type="KEGG" id="aau:AAur_3239"/>
<keyword evidence="2" id="KW-1185">Reference proteome</keyword>
<gene>
    <name evidence="1" type="ordered locus">AAur_3239</name>
</gene>
<dbReference type="STRING" id="290340.AAur_3239"/>
<organism evidence="1 2">
    <name type="scientific">Paenarthrobacter aurescens (strain TC1)</name>
    <dbReference type="NCBI Taxonomy" id="290340"/>
    <lineage>
        <taxon>Bacteria</taxon>
        <taxon>Bacillati</taxon>
        <taxon>Actinomycetota</taxon>
        <taxon>Actinomycetes</taxon>
        <taxon>Micrococcales</taxon>
        <taxon>Micrococcaceae</taxon>
        <taxon>Paenarthrobacter</taxon>
    </lineage>
</organism>
<proteinExistence type="predicted"/>
<sequence length="57" mass="5952">MLVVFVLPVVVLFGHQPIAVLSCVGSALAGAANPVTARTAAMSRVAANFFIRYALSY</sequence>
<name>A1R9M4_PAEAT</name>
<evidence type="ECO:0000313" key="1">
    <source>
        <dbReference type="EMBL" id="ABM09056.1"/>
    </source>
</evidence>
<dbReference type="EMBL" id="CP000474">
    <property type="protein sequence ID" value="ABM09056.1"/>
    <property type="molecule type" value="Genomic_DNA"/>
</dbReference>